<feature type="transmembrane region" description="Helical" evidence="6">
    <location>
        <begin position="20"/>
        <end position="38"/>
    </location>
</feature>
<keyword evidence="5 6" id="KW-0472">Membrane</keyword>
<dbReference type="SUPFAM" id="SSF103473">
    <property type="entry name" value="MFS general substrate transporter"/>
    <property type="match status" value="1"/>
</dbReference>
<feature type="transmembrane region" description="Helical" evidence="6">
    <location>
        <begin position="219"/>
        <end position="238"/>
    </location>
</feature>
<organism evidence="8 9">
    <name type="scientific">Legionella drancourtii LLAP12</name>
    <dbReference type="NCBI Taxonomy" id="658187"/>
    <lineage>
        <taxon>Bacteria</taxon>
        <taxon>Pseudomonadati</taxon>
        <taxon>Pseudomonadota</taxon>
        <taxon>Gammaproteobacteria</taxon>
        <taxon>Legionellales</taxon>
        <taxon>Legionellaceae</taxon>
        <taxon>Legionella</taxon>
    </lineage>
</organism>
<feature type="transmembrane region" description="Helical" evidence="6">
    <location>
        <begin position="273"/>
        <end position="292"/>
    </location>
</feature>
<dbReference type="PANTHER" id="PTHR43124">
    <property type="entry name" value="PURINE EFFLUX PUMP PBUE"/>
    <property type="match status" value="1"/>
</dbReference>
<dbReference type="InterPro" id="IPR011701">
    <property type="entry name" value="MFS"/>
</dbReference>
<dbReference type="EMBL" id="JH413827">
    <property type="protein sequence ID" value="EHL30692.1"/>
    <property type="molecule type" value="Genomic_DNA"/>
</dbReference>
<dbReference type="FunCoup" id="G9EPZ0">
    <property type="interactions" value="24"/>
</dbReference>
<sequence length="381" mass="41077">MFNDITLQFHIDATVFGQFSGIYYIGYSLMHLPIGIMLDRFGPRKVMTGCILLTVMGLFPLVFAEHWIYPLIGRALIGIGSSAAILGVFKIIRMTFKEQHFPRMLSLSVMIGLIGAVYGGGPVSYMCHALGYQVVVEIFIALGVLLAGITYLIVPEAKPVIAQDTTVMGNIKTVFTHSKVMMMCCFAGLMLGPLEGFSDVWGPVFLKQVYGLNTTTANYLPSMIYIGMCFGSPLLSLIAEKTGYYLGTIIAAGALMCFIFIALVAGVLTVPGITLSFILVGVCCAYQILAIYKVSTYVPEHLAGLATAIANMIIMIFGYGFHSAIGFMVNAYGGINVSQAFVYGIGVIPLTLAAGIMGFLVLAYQEKRAKTTGVPFILAEL</sequence>
<dbReference type="GO" id="GO:0005886">
    <property type="term" value="C:plasma membrane"/>
    <property type="evidence" value="ECO:0007669"/>
    <property type="project" value="UniProtKB-SubCell"/>
</dbReference>
<keyword evidence="3 6" id="KW-0812">Transmembrane</keyword>
<feature type="transmembrane region" description="Helical" evidence="6">
    <location>
        <begin position="245"/>
        <end position="267"/>
    </location>
</feature>
<feature type="transmembrane region" description="Helical" evidence="6">
    <location>
        <begin position="75"/>
        <end position="92"/>
    </location>
</feature>
<dbReference type="eggNOG" id="COG2223">
    <property type="taxonomic scope" value="Bacteria"/>
</dbReference>
<feature type="transmembrane region" description="Helical" evidence="6">
    <location>
        <begin position="304"/>
        <end position="329"/>
    </location>
</feature>
<evidence type="ECO:0000259" key="7">
    <source>
        <dbReference type="PROSITE" id="PS50850"/>
    </source>
</evidence>
<keyword evidence="2" id="KW-1003">Cell membrane</keyword>
<dbReference type="HOGENOM" id="CLU_001265_62_2_6"/>
<dbReference type="InterPro" id="IPR050189">
    <property type="entry name" value="MFS_Efflux_Transporters"/>
</dbReference>
<evidence type="ECO:0000256" key="1">
    <source>
        <dbReference type="ARBA" id="ARBA00004651"/>
    </source>
</evidence>
<dbReference type="InParanoid" id="G9EPZ0"/>
<dbReference type="InterPro" id="IPR020846">
    <property type="entry name" value="MFS_dom"/>
</dbReference>
<keyword evidence="4 6" id="KW-1133">Transmembrane helix</keyword>
<dbReference type="Proteomes" id="UP000002770">
    <property type="component" value="Unassembled WGS sequence"/>
</dbReference>
<proteinExistence type="predicted"/>
<dbReference type="STRING" id="658187.LDG_7331"/>
<comment type="subcellular location">
    <subcellularLocation>
        <location evidence="1">Cell membrane</location>
        <topology evidence="1">Multi-pass membrane protein</topology>
    </subcellularLocation>
</comment>
<feature type="transmembrane region" description="Helical" evidence="6">
    <location>
        <begin position="50"/>
        <end position="69"/>
    </location>
</feature>
<dbReference type="InterPro" id="IPR036259">
    <property type="entry name" value="MFS_trans_sf"/>
</dbReference>
<protein>
    <recommendedName>
        <fullName evidence="7">Major facilitator superfamily (MFS) profile domain-containing protein</fullName>
    </recommendedName>
</protein>
<dbReference type="Gene3D" id="1.20.1250.20">
    <property type="entry name" value="MFS general substrate transporter like domains"/>
    <property type="match status" value="2"/>
</dbReference>
<dbReference type="GO" id="GO:0022857">
    <property type="term" value="F:transmembrane transporter activity"/>
    <property type="evidence" value="ECO:0007669"/>
    <property type="project" value="InterPro"/>
</dbReference>
<evidence type="ECO:0000256" key="6">
    <source>
        <dbReference type="SAM" id="Phobius"/>
    </source>
</evidence>
<dbReference type="AlphaFoldDB" id="G9EPZ0"/>
<feature type="transmembrane region" description="Helical" evidence="6">
    <location>
        <begin position="131"/>
        <end position="154"/>
    </location>
</feature>
<keyword evidence="9" id="KW-1185">Reference proteome</keyword>
<dbReference type="PANTHER" id="PTHR43124:SF3">
    <property type="entry name" value="CHLORAMPHENICOL EFFLUX PUMP RV0191"/>
    <property type="match status" value="1"/>
</dbReference>
<accession>G9EPZ0</accession>
<evidence type="ECO:0000256" key="2">
    <source>
        <dbReference type="ARBA" id="ARBA00022475"/>
    </source>
</evidence>
<gene>
    <name evidence="8" type="ORF">LDG_7331</name>
</gene>
<feature type="transmembrane region" description="Helical" evidence="6">
    <location>
        <begin position="174"/>
        <end position="194"/>
    </location>
</feature>
<evidence type="ECO:0000313" key="9">
    <source>
        <dbReference type="Proteomes" id="UP000002770"/>
    </source>
</evidence>
<feature type="transmembrane region" description="Helical" evidence="6">
    <location>
        <begin position="341"/>
        <end position="364"/>
    </location>
</feature>
<feature type="transmembrane region" description="Helical" evidence="6">
    <location>
        <begin position="104"/>
        <end position="125"/>
    </location>
</feature>
<evidence type="ECO:0000256" key="5">
    <source>
        <dbReference type="ARBA" id="ARBA00023136"/>
    </source>
</evidence>
<evidence type="ECO:0000313" key="8">
    <source>
        <dbReference type="EMBL" id="EHL30692.1"/>
    </source>
</evidence>
<dbReference type="Pfam" id="PF07690">
    <property type="entry name" value="MFS_1"/>
    <property type="match status" value="1"/>
</dbReference>
<dbReference type="PROSITE" id="PS50850">
    <property type="entry name" value="MFS"/>
    <property type="match status" value="1"/>
</dbReference>
<evidence type="ECO:0000256" key="3">
    <source>
        <dbReference type="ARBA" id="ARBA00022692"/>
    </source>
</evidence>
<feature type="domain" description="Major facilitator superfamily (MFS) profile" evidence="7">
    <location>
        <begin position="1"/>
        <end position="370"/>
    </location>
</feature>
<reference evidence="8 9" key="1">
    <citation type="journal article" date="2011" name="BMC Genomics">
        <title>Insight into cross-talk between intra-amoebal pathogens.</title>
        <authorList>
            <person name="Gimenez G."/>
            <person name="Bertelli C."/>
            <person name="Moliner C."/>
            <person name="Robert C."/>
            <person name="Raoult D."/>
            <person name="Fournier P.E."/>
            <person name="Greub G."/>
        </authorList>
    </citation>
    <scope>NUCLEOTIDE SEQUENCE [LARGE SCALE GENOMIC DNA]</scope>
    <source>
        <strain evidence="8 9">LLAP12</strain>
    </source>
</reference>
<evidence type="ECO:0000256" key="4">
    <source>
        <dbReference type="ARBA" id="ARBA00022989"/>
    </source>
</evidence>
<name>G9EPZ0_9GAMM</name>